<dbReference type="Gene3D" id="3.40.50.1000">
    <property type="entry name" value="HAD superfamily/HAD-like"/>
    <property type="match status" value="1"/>
</dbReference>
<evidence type="ECO:0000256" key="4">
    <source>
        <dbReference type="ARBA" id="ARBA00022723"/>
    </source>
</evidence>
<evidence type="ECO:0000256" key="6">
    <source>
        <dbReference type="ARBA" id="ARBA00022840"/>
    </source>
</evidence>
<dbReference type="SUPFAM" id="SSF56784">
    <property type="entry name" value="HAD-like"/>
    <property type="match status" value="1"/>
</dbReference>
<keyword evidence="5 10" id="KW-0547">Nucleotide-binding</keyword>
<evidence type="ECO:0000256" key="8">
    <source>
        <dbReference type="ARBA" id="ARBA00022989"/>
    </source>
</evidence>
<dbReference type="SUPFAM" id="SSF81653">
    <property type="entry name" value="Calcium ATPase, transduction domain A"/>
    <property type="match status" value="1"/>
</dbReference>
<dbReference type="PANTHER" id="PTHR43520">
    <property type="entry name" value="ATP7, ISOFORM B"/>
    <property type="match status" value="1"/>
</dbReference>
<keyword evidence="3 10" id="KW-0812">Transmembrane</keyword>
<keyword evidence="7" id="KW-1278">Translocase</keyword>
<sequence>MSTETGALPAPLREVDLAITGMTCASCANRIERKLNKLDGVRATVNYATEKAHVVLEAPVADDVLLRTVADAGYGAALPQAADRDAAADADHGAELAALRRRLVIAAVLSVPVIAAAMVPAWQYDGWQWVSLVLATPVVAWAAWPFHRAAAINLRHGAATMDTLVSLGVLAAYGWSLVALTVGDAGMIGMTHGFSLRLQRDDGLGDIYLEAATGVTTFLLAGRLLERLARRRAGSALRALLDLGVREVTLLPDGPDAEATAVVAADRVAVGDHLLVRPGERIPTDGIVVRGTSAVDASMLTGESVPVEVAPGDAVVGACVNAGGRLVVRATRVGADTQLARMARLVEEAQTRKAAVQQLADRVSGVFVPVVVGLAALTFLGWLVAGAGAGFAMSAAVAVLVVACPCALGLATPTALMVGTGRGAQLGLLIRGPQALESARRIDTVVLDKTGTLTTGVMEVRGIHPAAGVGPTDLLERAGALEAASEHPIGRAVAAAAGARAGSALREFANSPGRGVEGVLDGVAILAGRAAFVAERLGSLPEDVARLAAEVEQRAAVPVVVAWDGVARGVLEVGDAVRATSALAVRRLRELGLEPVLLTGDHARAAETVAAAVGIDRVIAGVLPEGKLAAIRDLQESGRTVAMVGDGVNDAAALAGADLGIALGTGADVALEAADLTVVRGDLLPVVDALRLSRRTLATIRSNLVWAFGYNVAALPLAAAGLLSPMIAGGAMALSSVFVVANSLRLRGFRPLAAPEGLSESPVHR</sequence>
<dbReference type="InterPro" id="IPR023214">
    <property type="entry name" value="HAD_sf"/>
</dbReference>
<evidence type="ECO:0000256" key="10">
    <source>
        <dbReference type="RuleBase" id="RU362081"/>
    </source>
</evidence>
<dbReference type="SFLD" id="SFLDG00002">
    <property type="entry name" value="C1.7:_P-type_atpase_like"/>
    <property type="match status" value="1"/>
</dbReference>
<proteinExistence type="inferred from homology"/>
<dbReference type="NCBIfam" id="TIGR01511">
    <property type="entry name" value="ATPase-IB1_Cu"/>
    <property type="match status" value="1"/>
</dbReference>
<evidence type="ECO:0000256" key="2">
    <source>
        <dbReference type="ARBA" id="ARBA00006024"/>
    </source>
</evidence>
<keyword evidence="9 10" id="KW-0472">Membrane</keyword>
<dbReference type="InterPro" id="IPR001757">
    <property type="entry name" value="P_typ_ATPase"/>
</dbReference>
<comment type="subcellular location">
    <subcellularLocation>
        <location evidence="1">Cell membrane</location>
        <topology evidence="1">Multi-pass membrane protein</topology>
    </subcellularLocation>
</comment>
<dbReference type="InterPro" id="IPR017969">
    <property type="entry name" value="Heavy-metal-associated_CS"/>
</dbReference>
<dbReference type="InterPro" id="IPR023299">
    <property type="entry name" value="ATPase_P-typ_cyto_dom_N"/>
</dbReference>
<dbReference type="InterPro" id="IPR044492">
    <property type="entry name" value="P_typ_ATPase_HD_dom"/>
</dbReference>
<dbReference type="PRINTS" id="PR00119">
    <property type="entry name" value="CATATPASE"/>
</dbReference>
<dbReference type="SFLD" id="SFLDF00027">
    <property type="entry name" value="p-type_atpase"/>
    <property type="match status" value="1"/>
</dbReference>
<dbReference type="RefSeq" id="WP_344735613.1">
    <property type="nucleotide sequence ID" value="NZ_BAAAZH010000036.1"/>
</dbReference>
<name>A0ABP7Y371_9ACTN</name>
<dbReference type="Pfam" id="PF00702">
    <property type="entry name" value="Hydrolase"/>
    <property type="match status" value="1"/>
</dbReference>
<evidence type="ECO:0000313" key="12">
    <source>
        <dbReference type="EMBL" id="GAA4129947.1"/>
    </source>
</evidence>
<feature type="transmembrane region" description="Helical" evidence="10">
    <location>
        <begin position="363"/>
        <end position="385"/>
    </location>
</feature>
<evidence type="ECO:0000256" key="9">
    <source>
        <dbReference type="ARBA" id="ARBA00023136"/>
    </source>
</evidence>
<accession>A0ABP7Y371</accession>
<dbReference type="PROSITE" id="PS01047">
    <property type="entry name" value="HMA_1"/>
    <property type="match status" value="1"/>
</dbReference>
<dbReference type="InterPro" id="IPR059000">
    <property type="entry name" value="ATPase_P-type_domA"/>
</dbReference>
<dbReference type="Gene3D" id="3.30.70.100">
    <property type="match status" value="1"/>
</dbReference>
<evidence type="ECO:0000313" key="13">
    <source>
        <dbReference type="Proteomes" id="UP001501495"/>
    </source>
</evidence>
<comment type="caution">
    <text evidence="12">The sequence shown here is derived from an EMBL/GenBank/DDBJ whole genome shotgun (WGS) entry which is preliminary data.</text>
</comment>
<dbReference type="PROSITE" id="PS01229">
    <property type="entry name" value="COF_2"/>
    <property type="match status" value="1"/>
</dbReference>
<keyword evidence="13" id="KW-1185">Reference proteome</keyword>
<evidence type="ECO:0000256" key="3">
    <source>
        <dbReference type="ARBA" id="ARBA00022692"/>
    </source>
</evidence>
<dbReference type="Pfam" id="PF00403">
    <property type="entry name" value="HMA"/>
    <property type="match status" value="1"/>
</dbReference>
<dbReference type="NCBIfam" id="TIGR01525">
    <property type="entry name" value="ATPase-IB_hvy"/>
    <property type="match status" value="1"/>
</dbReference>
<feature type="transmembrane region" description="Helical" evidence="10">
    <location>
        <begin position="127"/>
        <end position="144"/>
    </location>
</feature>
<feature type="transmembrane region" description="Helical" evidence="10">
    <location>
        <begin position="391"/>
        <end position="412"/>
    </location>
</feature>
<evidence type="ECO:0000256" key="7">
    <source>
        <dbReference type="ARBA" id="ARBA00022967"/>
    </source>
</evidence>
<dbReference type="InterPro" id="IPR008250">
    <property type="entry name" value="ATPase_P-typ_transduc_dom_A_sf"/>
</dbReference>
<comment type="similarity">
    <text evidence="2 10">Belongs to the cation transport ATPase (P-type) (TC 3.A.3) family. Type IB subfamily.</text>
</comment>
<dbReference type="InterPro" id="IPR018303">
    <property type="entry name" value="ATPase_P-typ_P_site"/>
</dbReference>
<keyword evidence="4 10" id="KW-0479">Metal-binding</keyword>
<dbReference type="PANTHER" id="PTHR43520:SF8">
    <property type="entry name" value="P-TYPE CU(+) TRANSPORTER"/>
    <property type="match status" value="1"/>
</dbReference>
<reference evidence="13" key="1">
    <citation type="journal article" date="2019" name="Int. J. Syst. Evol. Microbiol.">
        <title>The Global Catalogue of Microorganisms (GCM) 10K type strain sequencing project: providing services to taxonomists for standard genome sequencing and annotation.</title>
        <authorList>
            <consortium name="The Broad Institute Genomics Platform"/>
            <consortium name="The Broad Institute Genome Sequencing Center for Infectious Disease"/>
            <person name="Wu L."/>
            <person name="Ma J."/>
        </authorList>
    </citation>
    <scope>NUCLEOTIDE SEQUENCE [LARGE SCALE GENOMIC DNA]</scope>
    <source>
        <strain evidence="13">JCM 16703</strain>
    </source>
</reference>
<dbReference type="Proteomes" id="UP001501495">
    <property type="component" value="Unassembled WGS sequence"/>
</dbReference>
<organism evidence="12 13">
    <name type="scientific">Nocardioides fonticola</name>
    <dbReference type="NCBI Taxonomy" id="450363"/>
    <lineage>
        <taxon>Bacteria</taxon>
        <taxon>Bacillati</taxon>
        <taxon>Actinomycetota</taxon>
        <taxon>Actinomycetes</taxon>
        <taxon>Propionibacteriales</taxon>
        <taxon>Nocardioidaceae</taxon>
        <taxon>Nocardioides</taxon>
    </lineage>
</organism>
<gene>
    <name evidence="12" type="ORF">GCM10022215_43120</name>
</gene>
<dbReference type="SFLD" id="SFLDS00003">
    <property type="entry name" value="Haloacid_Dehalogenase"/>
    <property type="match status" value="1"/>
</dbReference>
<dbReference type="InterPro" id="IPR036163">
    <property type="entry name" value="HMA_dom_sf"/>
</dbReference>
<feature type="domain" description="HMA" evidence="11">
    <location>
        <begin position="13"/>
        <end position="77"/>
    </location>
</feature>
<dbReference type="InterPro" id="IPR036412">
    <property type="entry name" value="HAD-like_sf"/>
</dbReference>
<dbReference type="InterPro" id="IPR006121">
    <property type="entry name" value="HMA_dom"/>
</dbReference>
<keyword evidence="8 10" id="KW-1133">Transmembrane helix</keyword>
<dbReference type="CDD" id="cd00371">
    <property type="entry name" value="HMA"/>
    <property type="match status" value="1"/>
</dbReference>
<protein>
    <submittedName>
        <fullName evidence="12">Heavy metal translocating P-type ATPase</fullName>
    </submittedName>
</protein>
<evidence type="ECO:0000256" key="1">
    <source>
        <dbReference type="ARBA" id="ARBA00004651"/>
    </source>
</evidence>
<dbReference type="PROSITE" id="PS00154">
    <property type="entry name" value="ATPASE_E1_E2"/>
    <property type="match status" value="1"/>
</dbReference>
<dbReference type="EMBL" id="BAAAZH010000036">
    <property type="protein sequence ID" value="GAA4129947.1"/>
    <property type="molecule type" value="Genomic_DNA"/>
</dbReference>
<feature type="transmembrane region" description="Helical" evidence="10">
    <location>
        <begin position="207"/>
        <end position="225"/>
    </location>
</feature>
<feature type="transmembrane region" description="Helical" evidence="10">
    <location>
        <begin position="726"/>
        <end position="744"/>
    </location>
</feature>
<dbReference type="PRINTS" id="PR00943">
    <property type="entry name" value="CUATPASE"/>
</dbReference>
<feature type="transmembrane region" description="Helical" evidence="10">
    <location>
        <begin position="103"/>
        <end position="121"/>
    </location>
</feature>
<dbReference type="InterPro" id="IPR023298">
    <property type="entry name" value="ATPase_P-typ_TM_dom_sf"/>
</dbReference>
<dbReference type="SUPFAM" id="SSF81665">
    <property type="entry name" value="Calcium ATPase, transmembrane domain M"/>
    <property type="match status" value="1"/>
</dbReference>
<evidence type="ECO:0000256" key="5">
    <source>
        <dbReference type="ARBA" id="ARBA00022741"/>
    </source>
</evidence>
<feature type="transmembrane region" description="Helical" evidence="10">
    <location>
        <begin position="703"/>
        <end position="720"/>
    </location>
</feature>
<dbReference type="SUPFAM" id="SSF55008">
    <property type="entry name" value="HMA, heavy metal-associated domain"/>
    <property type="match status" value="1"/>
</dbReference>
<feature type="transmembrane region" description="Helical" evidence="10">
    <location>
        <begin position="164"/>
        <end position="187"/>
    </location>
</feature>
<evidence type="ECO:0000259" key="11">
    <source>
        <dbReference type="PROSITE" id="PS50846"/>
    </source>
</evidence>
<keyword evidence="6 10" id="KW-0067">ATP-binding</keyword>
<dbReference type="Pfam" id="PF00122">
    <property type="entry name" value="E1-E2_ATPase"/>
    <property type="match status" value="1"/>
</dbReference>
<dbReference type="PROSITE" id="PS50846">
    <property type="entry name" value="HMA_2"/>
    <property type="match status" value="1"/>
</dbReference>
<dbReference type="Gene3D" id="2.70.150.10">
    <property type="entry name" value="Calcium-transporting ATPase, cytoplasmic transduction domain A"/>
    <property type="match status" value="1"/>
</dbReference>
<keyword evidence="10" id="KW-1003">Cell membrane</keyword>
<dbReference type="NCBIfam" id="TIGR01494">
    <property type="entry name" value="ATPase_P-type"/>
    <property type="match status" value="1"/>
</dbReference>
<dbReference type="InterPro" id="IPR027256">
    <property type="entry name" value="P-typ_ATPase_IB"/>
</dbReference>
<dbReference type="Gene3D" id="3.40.1110.10">
    <property type="entry name" value="Calcium-transporting ATPase, cytoplasmic domain N"/>
    <property type="match status" value="1"/>
</dbReference>